<feature type="compositionally biased region" description="Polar residues" evidence="1">
    <location>
        <begin position="1"/>
        <end position="25"/>
    </location>
</feature>
<feature type="region of interest" description="Disordered" evidence="1">
    <location>
        <begin position="47"/>
        <end position="77"/>
    </location>
</feature>
<organism evidence="2 3">
    <name type="scientific">Gymnopus androsaceus JB14</name>
    <dbReference type="NCBI Taxonomy" id="1447944"/>
    <lineage>
        <taxon>Eukaryota</taxon>
        <taxon>Fungi</taxon>
        <taxon>Dikarya</taxon>
        <taxon>Basidiomycota</taxon>
        <taxon>Agaricomycotina</taxon>
        <taxon>Agaricomycetes</taxon>
        <taxon>Agaricomycetidae</taxon>
        <taxon>Agaricales</taxon>
        <taxon>Marasmiineae</taxon>
        <taxon>Omphalotaceae</taxon>
        <taxon>Gymnopus</taxon>
    </lineage>
</organism>
<sequence length="166" mass="17772">MSSDSTAAAEFSMSQLSLHSNGSQSEDWDRSLIVNEVDLTLDALTNTKTPRNSVAFPANGEIDATPKGPAGTKGKRSLSELLRLHAEKGTECRFSPEEAARVADVLGQWINASSSPYEDEDDFFAKGSQDDLSLPKRSPSALSESRPRGQSESANSRPPSSAGKRS</sequence>
<evidence type="ECO:0000313" key="3">
    <source>
        <dbReference type="Proteomes" id="UP000799118"/>
    </source>
</evidence>
<feature type="region of interest" description="Disordered" evidence="1">
    <location>
        <begin position="113"/>
        <end position="166"/>
    </location>
</feature>
<keyword evidence="3" id="KW-1185">Reference proteome</keyword>
<dbReference type="EMBL" id="ML769494">
    <property type="protein sequence ID" value="KAE9397669.1"/>
    <property type="molecule type" value="Genomic_DNA"/>
</dbReference>
<reference evidence="2" key="1">
    <citation type="journal article" date="2019" name="Environ. Microbiol.">
        <title>Fungal ecological strategies reflected in gene transcription - a case study of two litter decomposers.</title>
        <authorList>
            <person name="Barbi F."/>
            <person name="Kohler A."/>
            <person name="Barry K."/>
            <person name="Baskaran P."/>
            <person name="Daum C."/>
            <person name="Fauchery L."/>
            <person name="Ihrmark K."/>
            <person name="Kuo A."/>
            <person name="LaButti K."/>
            <person name="Lipzen A."/>
            <person name="Morin E."/>
            <person name="Grigoriev I.V."/>
            <person name="Henrissat B."/>
            <person name="Lindahl B."/>
            <person name="Martin F."/>
        </authorList>
    </citation>
    <scope>NUCLEOTIDE SEQUENCE</scope>
    <source>
        <strain evidence="2">JB14</strain>
    </source>
</reference>
<gene>
    <name evidence="2" type="ORF">BT96DRAFT_921363</name>
</gene>
<dbReference type="Proteomes" id="UP000799118">
    <property type="component" value="Unassembled WGS sequence"/>
</dbReference>
<feature type="compositionally biased region" description="Polar residues" evidence="1">
    <location>
        <begin position="140"/>
        <end position="159"/>
    </location>
</feature>
<dbReference type="AlphaFoldDB" id="A0A6A4HGN2"/>
<feature type="region of interest" description="Disordered" evidence="1">
    <location>
        <begin position="1"/>
        <end position="27"/>
    </location>
</feature>
<protein>
    <submittedName>
        <fullName evidence="2">Uncharacterized protein</fullName>
    </submittedName>
</protein>
<dbReference type="OrthoDB" id="3247268at2759"/>
<accession>A0A6A4HGN2</accession>
<evidence type="ECO:0000256" key="1">
    <source>
        <dbReference type="SAM" id="MobiDB-lite"/>
    </source>
</evidence>
<evidence type="ECO:0000313" key="2">
    <source>
        <dbReference type="EMBL" id="KAE9397669.1"/>
    </source>
</evidence>
<proteinExistence type="predicted"/>
<name>A0A6A4HGN2_9AGAR</name>